<dbReference type="InterPro" id="IPR052763">
    <property type="entry name" value="DnaJ_C4"/>
</dbReference>
<feature type="region of interest" description="Disordered" evidence="1">
    <location>
        <begin position="168"/>
        <end position="221"/>
    </location>
</feature>
<dbReference type="PANTHER" id="PTHR44825">
    <property type="match status" value="1"/>
</dbReference>
<dbReference type="PROSITE" id="PS50076">
    <property type="entry name" value="DNAJ_2"/>
    <property type="match status" value="1"/>
</dbReference>
<dbReference type="OrthoDB" id="66964at2759"/>
<feature type="compositionally biased region" description="Low complexity" evidence="1">
    <location>
        <begin position="181"/>
        <end position="199"/>
    </location>
</feature>
<dbReference type="Proteomes" id="UP000693970">
    <property type="component" value="Unassembled WGS sequence"/>
</dbReference>
<reference evidence="3" key="1">
    <citation type="journal article" date="2021" name="Sci. Rep.">
        <title>Diploid genomic architecture of Nitzschia inconspicua, an elite biomass production diatom.</title>
        <authorList>
            <person name="Oliver A."/>
            <person name="Podell S."/>
            <person name="Pinowska A."/>
            <person name="Traller J.C."/>
            <person name="Smith S.R."/>
            <person name="McClure R."/>
            <person name="Beliaev A."/>
            <person name="Bohutskyi P."/>
            <person name="Hill E.A."/>
            <person name="Rabines A."/>
            <person name="Zheng H."/>
            <person name="Allen L.Z."/>
            <person name="Kuo A."/>
            <person name="Grigoriev I.V."/>
            <person name="Allen A.E."/>
            <person name="Hazlebeck D."/>
            <person name="Allen E.E."/>
        </authorList>
    </citation>
    <scope>NUCLEOTIDE SEQUENCE</scope>
    <source>
        <strain evidence="3">Hildebrandi</strain>
    </source>
</reference>
<accession>A0A9K3PKQ5</accession>
<feature type="compositionally biased region" description="Low complexity" evidence="1">
    <location>
        <begin position="117"/>
        <end position="130"/>
    </location>
</feature>
<evidence type="ECO:0000256" key="1">
    <source>
        <dbReference type="SAM" id="MobiDB-lite"/>
    </source>
</evidence>
<evidence type="ECO:0000259" key="2">
    <source>
        <dbReference type="PROSITE" id="PS50076"/>
    </source>
</evidence>
<protein>
    <submittedName>
        <fullName evidence="3">Chaperone protein DnaJ</fullName>
    </submittedName>
</protein>
<dbReference type="InterPro" id="IPR001623">
    <property type="entry name" value="DnaJ_domain"/>
</dbReference>
<dbReference type="CDD" id="cd06257">
    <property type="entry name" value="DnaJ"/>
    <property type="match status" value="1"/>
</dbReference>
<keyword evidence="4" id="KW-1185">Reference proteome</keyword>
<evidence type="ECO:0000313" key="3">
    <source>
        <dbReference type="EMBL" id="KAG7348464.1"/>
    </source>
</evidence>
<reference evidence="3" key="2">
    <citation type="submission" date="2021-04" db="EMBL/GenBank/DDBJ databases">
        <authorList>
            <person name="Podell S."/>
        </authorList>
    </citation>
    <scope>NUCLEOTIDE SEQUENCE</scope>
    <source>
        <strain evidence="3">Hildebrandi</strain>
    </source>
</reference>
<dbReference type="SMART" id="SM00271">
    <property type="entry name" value="DnaJ"/>
    <property type="match status" value="1"/>
</dbReference>
<name>A0A9K3PKQ5_9STRA</name>
<organism evidence="3 4">
    <name type="scientific">Nitzschia inconspicua</name>
    <dbReference type="NCBI Taxonomy" id="303405"/>
    <lineage>
        <taxon>Eukaryota</taxon>
        <taxon>Sar</taxon>
        <taxon>Stramenopiles</taxon>
        <taxon>Ochrophyta</taxon>
        <taxon>Bacillariophyta</taxon>
        <taxon>Bacillariophyceae</taxon>
        <taxon>Bacillariophycidae</taxon>
        <taxon>Bacillariales</taxon>
        <taxon>Bacillariaceae</taxon>
        <taxon>Nitzschia</taxon>
    </lineage>
</organism>
<dbReference type="AlphaFoldDB" id="A0A9K3PKQ5"/>
<comment type="caution">
    <text evidence="3">The sequence shown here is derived from an EMBL/GenBank/DDBJ whole genome shotgun (WGS) entry which is preliminary data.</text>
</comment>
<feature type="domain" description="J" evidence="2">
    <location>
        <begin position="37"/>
        <end position="107"/>
    </location>
</feature>
<dbReference type="PANTHER" id="PTHR44825:SF1">
    <property type="entry name" value="DNAJ HOMOLOG SUBFAMILY C MEMBER 4"/>
    <property type="match status" value="1"/>
</dbReference>
<proteinExistence type="predicted"/>
<feature type="region of interest" description="Disordered" evidence="1">
    <location>
        <begin position="117"/>
        <end position="138"/>
    </location>
</feature>
<evidence type="ECO:0000313" key="4">
    <source>
        <dbReference type="Proteomes" id="UP000693970"/>
    </source>
</evidence>
<dbReference type="Pfam" id="PF00226">
    <property type="entry name" value="DnaJ"/>
    <property type="match status" value="1"/>
</dbReference>
<dbReference type="EMBL" id="JAGRRH010000020">
    <property type="protein sequence ID" value="KAG7348464.1"/>
    <property type="molecule type" value="Genomic_DNA"/>
</dbReference>
<gene>
    <name evidence="3" type="ORF">IV203_017169</name>
</gene>
<sequence length="479" mass="53276">MDCIDCGASATPVDKNGGHLGRQRLELSTRDNLHAINPYQVLELRRDATVSEIVQSYQKLALWYHPGRGGSTSLEKQRRRMYLFEILSACYETLIHPESRRRYDIHLKQLERKRTSLRSALSTSASHATSDGSATMKGRNLPRVLVNRCPSSTTSTLNSQMSQCYHHKPIPNMLKDTDPIPSLARSSSSSDMSSPAQAPTGSEDNMEHKRTDSSVTGSKSQEAGCNLLCSPMLTESLAAKSKSLIVGDSSASRSSADEAEIQFTATTVDRLFGGPLASLHRARNFEPFSDPFDVFERVFGSPVFPRVTKVQDETVVDRRGGNPPTSPDRRVEMALAVRSPWNHKPGWTGAAHKDEDGRTTVFVSSRVVRDRKITRTETMHLDPETGKATSEVKVEGETLLDDMSDESESGHDGACEWIVCHRDQKGHNERQMDGRKLEVGDSATFSRDFEDFYGNAMDDFFKWNRDLYGACTGFMGCTH</sequence>